<dbReference type="InterPro" id="IPR029044">
    <property type="entry name" value="Nucleotide-diphossugar_trans"/>
</dbReference>
<evidence type="ECO:0000256" key="2">
    <source>
        <dbReference type="ARBA" id="ARBA00022676"/>
    </source>
</evidence>
<evidence type="ECO:0000256" key="1">
    <source>
        <dbReference type="ARBA" id="ARBA00022475"/>
    </source>
</evidence>
<evidence type="ECO:0000256" key="6">
    <source>
        <dbReference type="ARBA" id="ARBA00022989"/>
    </source>
</evidence>
<keyword evidence="5" id="KW-0448">Lipopolysaccharide biosynthesis</keyword>
<organism evidence="9 10">
    <name type="scientific">Eubacterium cellulosolvens (strain ATCC 43171 / JCM 9499 / 6)</name>
    <name type="common">Cillobacterium cellulosolvens</name>
    <dbReference type="NCBI Taxonomy" id="633697"/>
    <lineage>
        <taxon>Bacteria</taxon>
        <taxon>Bacillati</taxon>
        <taxon>Bacillota</taxon>
        <taxon>Clostridia</taxon>
        <taxon>Eubacteriales</taxon>
        <taxon>Eubacteriaceae</taxon>
        <taxon>Eubacterium</taxon>
    </lineage>
</organism>
<dbReference type="SUPFAM" id="SSF53448">
    <property type="entry name" value="Nucleotide-diphospho-sugar transferases"/>
    <property type="match status" value="1"/>
</dbReference>
<dbReference type="GO" id="GO:0005886">
    <property type="term" value="C:plasma membrane"/>
    <property type="evidence" value="ECO:0007669"/>
    <property type="project" value="TreeGrafter"/>
</dbReference>
<dbReference type="Pfam" id="PF00535">
    <property type="entry name" value="Glycos_transf_2"/>
    <property type="match status" value="1"/>
</dbReference>
<dbReference type="CDD" id="cd04179">
    <property type="entry name" value="DPM_DPG-synthase_like"/>
    <property type="match status" value="1"/>
</dbReference>
<evidence type="ECO:0000256" key="4">
    <source>
        <dbReference type="ARBA" id="ARBA00022692"/>
    </source>
</evidence>
<dbReference type="EMBL" id="CM001487">
    <property type="protein sequence ID" value="EIM56769.1"/>
    <property type="molecule type" value="Genomic_DNA"/>
</dbReference>
<dbReference type="OrthoDB" id="9810303at2"/>
<feature type="domain" description="Glycosyltransferase 2-like" evidence="8">
    <location>
        <begin position="15"/>
        <end position="159"/>
    </location>
</feature>
<dbReference type="GO" id="GO:0009103">
    <property type="term" value="P:lipopolysaccharide biosynthetic process"/>
    <property type="evidence" value="ECO:0007669"/>
    <property type="project" value="UniProtKB-KW"/>
</dbReference>
<dbReference type="PANTHER" id="PTHR48090">
    <property type="entry name" value="UNDECAPRENYL-PHOSPHATE 4-DEOXY-4-FORMAMIDO-L-ARABINOSE TRANSFERASE-RELATED"/>
    <property type="match status" value="1"/>
</dbReference>
<keyword evidence="2" id="KW-0328">Glycosyltransferase</keyword>
<keyword evidence="3 9" id="KW-0808">Transferase</keyword>
<dbReference type="Proteomes" id="UP000005753">
    <property type="component" value="Chromosome"/>
</dbReference>
<dbReference type="AlphaFoldDB" id="I5ASJ6"/>
<sequence length="247" mass="28276">MRKALKSVSGDVLYIIIPAYNESENIIRVIEGWYPVVEKHNGDGKSRLVVIDDGSTDNTYDILREIANARPLMEVIPRENHGHGPTVLFGYRYALKKGADYIFQTDSDGQTVPSEFSPFWRRREKHDMLVGLRKNREDGKDRVFLAKVLRQIIFSVFGVRCPDANTPFRLMKAGPLAKCLNAIPENAELSNALLTVKYEKSGCAVRYLPITFRSRQGGTDALNRSRRFAIIRRSLGEFRRVKKEWEK</sequence>
<dbReference type="GO" id="GO:0099621">
    <property type="term" value="F:undecaprenyl-phosphate 4-deoxy-4-formamido-L-arabinose transferase activity"/>
    <property type="evidence" value="ECO:0007669"/>
    <property type="project" value="TreeGrafter"/>
</dbReference>
<keyword evidence="4" id="KW-0812">Transmembrane</keyword>
<reference evidence="9 10" key="1">
    <citation type="submission" date="2010-08" db="EMBL/GenBank/DDBJ databases">
        <authorList>
            <consortium name="US DOE Joint Genome Institute (JGI-PGF)"/>
            <person name="Lucas S."/>
            <person name="Copeland A."/>
            <person name="Lapidus A."/>
            <person name="Cheng J.-F."/>
            <person name="Bruce D."/>
            <person name="Goodwin L."/>
            <person name="Pitluck S."/>
            <person name="Land M.L."/>
            <person name="Hauser L."/>
            <person name="Chang Y.-J."/>
            <person name="Anderson I.J."/>
            <person name="Johnson E."/>
            <person name="Mulhopadhyay B."/>
            <person name="Kyrpides N."/>
            <person name="Woyke T.J."/>
        </authorList>
    </citation>
    <scope>NUCLEOTIDE SEQUENCE [LARGE SCALE GENOMIC DNA]</scope>
    <source>
        <strain evidence="9 10">6</strain>
    </source>
</reference>
<accession>I5ASJ6</accession>
<evidence type="ECO:0000313" key="10">
    <source>
        <dbReference type="Proteomes" id="UP000005753"/>
    </source>
</evidence>
<evidence type="ECO:0000256" key="7">
    <source>
        <dbReference type="ARBA" id="ARBA00023136"/>
    </source>
</evidence>
<dbReference type="HOGENOM" id="CLU_033536_7_6_9"/>
<keyword evidence="1" id="KW-1003">Cell membrane</keyword>
<dbReference type="eggNOG" id="COG0463">
    <property type="taxonomic scope" value="Bacteria"/>
</dbReference>
<keyword evidence="10" id="KW-1185">Reference proteome</keyword>
<evidence type="ECO:0000313" key="9">
    <source>
        <dbReference type="EMBL" id="EIM56769.1"/>
    </source>
</evidence>
<dbReference type="STRING" id="633697.EubceDRAFT1_0943"/>
<dbReference type="PANTHER" id="PTHR48090:SF3">
    <property type="entry name" value="UNDECAPRENYL-PHOSPHATE 4-DEOXY-4-FORMAMIDO-L-ARABINOSE TRANSFERASE"/>
    <property type="match status" value="1"/>
</dbReference>
<keyword evidence="6" id="KW-1133">Transmembrane helix</keyword>
<protein>
    <submittedName>
        <fullName evidence="9">Glycosyl transferase</fullName>
    </submittedName>
</protein>
<evidence type="ECO:0000259" key="8">
    <source>
        <dbReference type="Pfam" id="PF00535"/>
    </source>
</evidence>
<gene>
    <name evidence="9" type="ORF">EubceDRAFT1_0943</name>
</gene>
<reference evidence="9 10" key="2">
    <citation type="submission" date="2012-02" db="EMBL/GenBank/DDBJ databases">
        <title>Improved High-Quality Draft sequence of Eubacterium cellulosolvens 6.</title>
        <authorList>
            <consortium name="US DOE Joint Genome Institute"/>
            <person name="Lucas S."/>
            <person name="Han J."/>
            <person name="Lapidus A."/>
            <person name="Cheng J.-F."/>
            <person name="Goodwin L."/>
            <person name="Pitluck S."/>
            <person name="Peters L."/>
            <person name="Mikhailova N."/>
            <person name="Gu W."/>
            <person name="Detter J.C."/>
            <person name="Han C."/>
            <person name="Tapia R."/>
            <person name="Land M."/>
            <person name="Hauser L."/>
            <person name="Kyrpides N."/>
            <person name="Ivanova N."/>
            <person name="Pagani I."/>
            <person name="Johnson E."/>
            <person name="Mukhopadhyay B."/>
            <person name="Anderson I."/>
            <person name="Woyke T."/>
        </authorList>
    </citation>
    <scope>NUCLEOTIDE SEQUENCE [LARGE SCALE GENOMIC DNA]</scope>
    <source>
        <strain evidence="9 10">6</strain>
    </source>
</reference>
<name>I5ASJ6_EUBC6</name>
<dbReference type="InterPro" id="IPR001173">
    <property type="entry name" value="Glyco_trans_2-like"/>
</dbReference>
<dbReference type="InterPro" id="IPR050256">
    <property type="entry name" value="Glycosyltransferase_2"/>
</dbReference>
<proteinExistence type="predicted"/>
<keyword evidence="7" id="KW-0472">Membrane</keyword>
<evidence type="ECO:0000256" key="3">
    <source>
        <dbReference type="ARBA" id="ARBA00022679"/>
    </source>
</evidence>
<evidence type="ECO:0000256" key="5">
    <source>
        <dbReference type="ARBA" id="ARBA00022985"/>
    </source>
</evidence>
<dbReference type="Gene3D" id="3.90.550.10">
    <property type="entry name" value="Spore Coat Polysaccharide Biosynthesis Protein SpsA, Chain A"/>
    <property type="match status" value="1"/>
</dbReference>